<dbReference type="PRINTS" id="PR01537">
    <property type="entry name" value="INTRLKN1R1F"/>
</dbReference>
<reference evidence="13" key="1">
    <citation type="submission" date="2021-03" db="EMBL/GenBank/DDBJ databases">
        <authorList>
            <person name="Bekaert M."/>
        </authorList>
    </citation>
    <scope>NUCLEOTIDE SEQUENCE</scope>
</reference>
<evidence type="ECO:0000256" key="1">
    <source>
        <dbReference type="ARBA" id="ARBA00004167"/>
    </source>
</evidence>
<keyword evidence="10" id="KW-0325">Glycoprotein</keyword>
<keyword evidence="6" id="KW-0677">Repeat</keyword>
<dbReference type="SMART" id="SM00369">
    <property type="entry name" value="LRR_TYP"/>
    <property type="match status" value="6"/>
</dbReference>
<keyword evidence="3" id="KW-0433">Leucine-rich repeat</keyword>
<dbReference type="PANTHER" id="PTHR24365:SF541">
    <property type="entry name" value="PROTEIN TOLL-RELATED"/>
    <property type="match status" value="1"/>
</dbReference>
<dbReference type="Pfam" id="PF13855">
    <property type="entry name" value="LRR_8"/>
    <property type="match status" value="2"/>
</dbReference>
<feature type="domain" description="TIR" evidence="12">
    <location>
        <begin position="1297"/>
        <end position="1380"/>
    </location>
</feature>
<keyword evidence="14" id="KW-1185">Reference proteome</keyword>
<feature type="transmembrane region" description="Helical" evidence="11">
    <location>
        <begin position="1249"/>
        <end position="1271"/>
    </location>
</feature>
<dbReference type="GO" id="GO:0005886">
    <property type="term" value="C:plasma membrane"/>
    <property type="evidence" value="ECO:0007669"/>
    <property type="project" value="TreeGrafter"/>
</dbReference>
<evidence type="ECO:0000256" key="5">
    <source>
        <dbReference type="ARBA" id="ARBA00022729"/>
    </source>
</evidence>
<dbReference type="InterPro" id="IPR026906">
    <property type="entry name" value="LRR_5"/>
</dbReference>
<dbReference type="OrthoDB" id="10037120at2759"/>
<evidence type="ECO:0000256" key="10">
    <source>
        <dbReference type="ARBA" id="ARBA00023180"/>
    </source>
</evidence>
<name>A0A8S3RFZ9_MYTED</name>
<evidence type="ECO:0000256" key="2">
    <source>
        <dbReference type="ARBA" id="ARBA00009634"/>
    </source>
</evidence>
<dbReference type="InterPro" id="IPR001611">
    <property type="entry name" value="Leu-rich_rpt"/>
</dbReference>
<dbReference type="SMART" id="SM00365">
    <property type="entry name" value="LRR_SD22"/>
    <property type="match status" value="7"/>
</dbReference>
<evidence type="ECO:0000259" key="12">
    <source>
        <dbReference type="PROSITE" id="PS50104"/>
    </source>
</evidence>
<dbReference type="SUPFAM" id="SSF52058">
    <property type="entry name" value="L domain-like"/>
    <property type="match status" value="3"/>
</dbReference>
<dbReference type="PROSITE" id="PS50104">
    <property type="entry name" value="TIR"/>
    <property type="match status" value="2"/>
</dbReference>
<gene>
    <name evidence="13" type="ORF">MEDL_20062</name>
</gene>
<dbReference type="SUPFAM" id="SSF52200">
    <property type="entry name" value="Toll/Interleukin receptor TIR domain"/>
    <property type="match status" value="2"/>
</dbReference>
<protein>
    <recommendedName>
        <fullName evidence="12">TIR domain-containing protein</fullName>
    </recommendedName>
</protein>
<dbReference type="InterPro" id="IPR035897">
    <property type="entry name" value="Toll_tir_struct_dom_sf"/>
</dbReference>
<comment type="similarity">
    <text evidence="2">Belongs to the Toll-like receptor family.</text>
</comment>
<comment type="caution">
    <text evidence="13">The sequence shown here is derived from an EMBL/GenBank/DDBJ whole genome shotgun (WGS) entry which is preliminary data.</text>
</comment>
<dbReference type="InterPro" id="IPR003591">
    <property type="entry name" value="Leu-rich_rpt_typical-subtyp"/>
</dbReference>
<proteinExistence type="inferred from homology"/>
<evidence type="ECO:0000313" key="14">
    <source>
        <dbReference type="Proteomes" id="UP000683360"/>
    </source>
</evidence>
<evidence type="ECO:0000256" key="6">
    <source>
        <dbReference type="ARBA" id="ARBA00022737"/>
    </source>
</evidence>
<dbReference type="Gene3D" id="3.40.50.10140">
    <property type="entry name" value="Toll/interleukin-1 receptor homology (TIR) domain"/>
    <property type="match status" value="2"/>
</dbReference>
<dbReference type="GO" id="GO:0002224">
    <property type="term" value="P:toll-like receptor signaling pathway"/>
    <property type="evidence" value="ECO:0007669"/>
    <property type="project" value="TreeGrafter"/>
</dbReference>
<evidence type="ECO:0000256" key="4">
    <source>
        <dbReference type="ARBA" id="ARBA00022692"/>
    </source>
</evidence>
<keyword evidence="4 11" id="KW-0812">Transmembrane</keyword>
<keyword evidence="8 11" id="KW-0472">Membrane</keyword>
<dbReference type="InterPro" id="IPR000157">
    <property type="entry name" value="TIR_dom"/>
</dbReference>
<comment type="subcellular location">
    <subcellularLocation>
        <location evidence="1">Membrane</location>
        <topology evidence="1">Single-pass membrane protein</topology>
    </subcellularLocation>
</comment>
<keyword evidence="9" id="KW-0675">Receptor</keyword>
<organism evidence="13 14">
    <name type="scientific">Mytilus edulis</name>
    <name type="common">Blue mussel</name>
    <dbReference type="NCBI Taxonomy" id="6550"/>
    <lineage>
        <taxon>Eukaryota</taxon>
        <taxon>Metazoa</taxon>
        <taxon>Spiralia</taxon>
        <taxon>Lophotrochozoa</taxon>
        <taxon>Mollusca</taxon>
        <taxon>Bivalvia</taxon>
        <taxon>Autobranchia</taxon>
        <taxon>Pteriomorphia</taxon>
        <taxon>Mytilida</taxon>
        <taxon>Mytiloidea</taxon>
        <taxon>Mytilidae</taxon>
        <taxon>Mytilinae</taxon>
        <taxon>Mytilus</taxon>
    </lineage>
</organism>
<dbReference type="EMBL" id="CAJPWZ010001029">
    <property type="protein sequence ID" value="CAG2205689.1"/>
    <property type="molecule type" value="Genomic_DNA"/>
</dbReference>
<evidence type="ECO:0000256" key="8">
    <source>
        <dbReference type="ARBA" id="ARBA00023136"/>
    </source>
</evidence>
<dbReference type="InterPro" id="IPR032675">
    <property type="entry name" value="LRR_dom_sf"/>
</dbReference>
<dbReference type="SMART" id="SM00255">
    <property type="entry name" value="TIR"/>
    <property type="match status" value="1"/>
</dbReference>
<dbReference type="PROSITE" id="PS51450">
    <property type="entry name" value="LRR"/>
    <property type="match status" value="2"/>
</dbReference>
<evidence type="ECO:0000256" key="9">
    <source>
        <dbReference type="ARBA" id="ARBA00023170"/>
    </source>
</evidence>
<evidence type="ECO:0000256" key="7">
    <source>
        <dbReference type="ARBA" id="ARBA00022989"/>
    </source>
</evidence>
<evidence type="ECO:0000313" key="13">
    <source>
        <dbReference type="EMBL" id="CAG2205689.1"/>
    </source>
</evidence>
<dbReference type="Gene3D" id="3.80.10.10">
    <property type="entry name" value="Ribonuclease Inhibitor"/>
    <property type="match status" value="4"/>
</dbReference>
<accession>A0A8S3RFZ9</accession>
<keyword evidence="7 11" id="KW-1133">Transmembrane helix</keyword>
<dbReference type="Pfam" id="PF13306">
    <property type="entry name" value="LRR_5"/>
    <property type="match status" value="1"/>
</dbReference>
<dbReference type="Pfam" id="PF01582">
    <property type="entry name" value="TIR"/>
    <property type="match status" value="2"/>
</dbReference>
<sequence>MLIPFVTSLQCDIVLNESTEGRKKIANCQNIGLTQVPSFLPNDINILDLSENNIKNLSNYDFERYGILEKLMLKKNILHRIEEKSFVGLNRLKILDMSENKLNLMQSYTSEIFLPLVNLTNLDIRRNIKQPSDTNLFHYPDNAFAVLEQLDFFALDMAPNPSFGKGFRRLKNNEKNPFALTITKEMMRYLRTICVESLDLSDNGIIDFEEDSLLSFDRPKCLEHIYFKGNRFAFSKGRQMDELQSFIQTSTNLKTLDYSYIPVRYELSNNDLGRNIVHEKKQSKSSEVIIFPRSLKTLLLSNVLCYDFERLLLIPEESNLTYLDLSFGFSLIAILFQKNSSQKIETLLIDGHPHSTFIDQDELINNGKIKTLKWRDASLYMHMNPENKHYSSRIQALFKKLKYLEHLDMSKNSLWFLPENLLQSMTYLSELRLSKNLFRLVPRQITDLTNIKLLDFRQNLLTTLDKKTRIWADSMNQKQGLNVLMADNAFECKCDNLDFIEWINKTKVKLDSRSYKCTLANGSLINVREAYGKLHDLFSHCESSTWLTVASTLLSTCFVTALLLLIYGKRWEISLFFYRQFRNIVKKKYCKSFKYDVFVSYGDDSGPWIKKYLIPKLEHDWKLKMCLKDRDFLPGCSYFDIEAESIEKSRHVIFLLTPSFKSSEDYLFAVERVKHEKRIRNIENIIVLAKVYAQECNITVHDHLLEKIKTANCSKRGFRGVPQTLPRDITVLDLSGNKIRRISNYSFENYSLLHNLSLAKNTLHIMEEHEFYGLTRLKFLNMADNILNLKYVYTEEMFLPLQNLINLDLRRNIPNQPTVDLYHYPDQAFAVLKKLVFLALDIAPNPIFGIGFQGLKNLKSLTFEFSFLKYLRGYTFENFSSNLDELKLTRCHLNFLKVENNALVPFPKITKIHFEESCMHLKQALNILSPYNGKTIEILNLRGLNCPIFNNNEYPFSLKVTAGMMRYLKTVCVETLDLSDNGIVDFDENSLLSFDRPECLKHLYFKGNRFTFAYGRHMDELKTFFNKSVALKTFDYSYIPVRYKLYANDFRQYYGKDYHVSNNVIYLPRSLEKLVLGNVLCEDISRLFFIRRGSNLTYLDVSFSYTNNAVVFEGNASYKTETLVLDGHFHLTLYTIELVNFINSTPSEIISQNDIKVLDLSSNLLPTVDYKTRVWADLMNQKHGLYFLLDDNAFEYICDNLDFIKWIQETKVNLDSRSYKCTLVNGTVITVFDAYENMHDLFSHCRNSIWLMVSSILLGTSCILTMIVLLYNRRWNIAIFFYRIFRKIVEKKYGKKYTYDVFVSYGGDCIPWIKKYFIPKLENEWKLKICVKDRDFYGGESFYDAEAESIENSRHVIFLLTPIFKVSPDCLFEIGTVDKT</sequence>
<dbReference type="GO" id="GO:0038023">
    <property type="term" value="F:signaling receptor activity"/>
    <property type="evidence" value="ECO:0007669"/>
    <property type="project" value="TreeGrafter"/>
</dbReference>
<dbReference type="Proteomes" id="UP000683360">
    <property type="component" value="Unassembled WGS sequence"/>
</dbReference>
<keyword evidence="5" id="KW-0732">Signal</keyword>
<dbReference type="PANTHER" id="PTHR24365">
    <property type="entry name" value="TOLL-LIKE RECEPTOR"/>
    <property type="match status" value="1"/>
</dbReference>
<feature type="domain" description="TIR" evidence="12">
    <location>
        <begin position="593"/>
        <end position="725"/>
    </location>
</feature>
<evidence type="ECO:0000256" key="11">
    <source>
        <dbReference type="SAM" id="Phobius"/>
    </source>
</evidence>
<evidence type="ECO:0000256" key="3">
    <source>
        <dbReference type="ARBA" id="ARBA00022614"/>
    </source>
</evidence>